<sequence length="208" mass="23810">MIIGVSEETKGYRVYLPRDRVVVTTQHVKNIATLDKTQNEQVQRMYLQEDNVTDVDESAENDTGAAEPVDTGNATTASRRKKKKKKKGCANKKPWKRKQHMTRSAPRKAAEETAEEADDSDQQEDHDVRVVINVMEVDPKNYREAMRSPRRDGWIRAMPGELDALESNGVWEIVRMPRDVHALYTKWVSSIRPSETLRGCSSVSRPDW</sequence>
<accession>A0A9W6XUP6</accession>
<reference evidence="2" key="1">
    <citation type="submission" date="2023-04" db="EMBL/GenBank/DDBJ databases">
        <title>Phytophthora fragariaefolia NBRC 109709.</title>
        <authorList>
            <person name="Ichikawa N."/>
            <person name="Sato H."/>
            <person name="Tonouchi N."/>
        </authorList>
    </citation>
    <scope>NUCLEOTIDE SEQUENCE</scope>
    <source>
        <strain evidence="2">NBRC 109709</strain>
    </source>
</reference>
<evidence type="ECO:0000256" key="1">
    <source>
        <dbReference type="SAM" id="MobiDB-lite"/>
    </source>
</evidence>
<dbReference type="Proteomes" id="UP001165121">
    <property type="component" value="Unassembled WGS sequence"/>
</dbReference>
<organism evidence="2 3">
    <name type="scientific">Phytophthora fragariaefolia</name>
    <dbReference type="NCBI Taxonomy" id="1490495"/>
    <lineage>
        <taxon>Eukaryota</taxon>
        <taxon>Sar</taxon>
        <taxon>Stramenopiles</taxon>
        <taxon>Oomycota</taxon>
        <taxon>Peronosporomycetes</taxon>
        <taxon>Peronosporales</taxon>
        <taxon>Peronosporaceae</taxon>
        <taxon>Phytophthora</taxon>
    </lineage>
</organism>
<protein>
    <submittedName>
        <fullName evidence="2">Unnamed protein product</fullName>
    </submittedName>
</protein>
<dbReference type="EMBL" id="BSXT01002150">
    <property type="protein sequence ID" value="GMF47415.1"/>
    <property type="molecule type" value="Genomic_DNA"/>
</dbReference>
<proteinExistence type="predicted"/>
<gene>
    <name evidence="2" type="ORF">Pfra01_001788800</name>
</gene>
<evidence type="ECO:0000313" key="2">
    <source>
        <dbReference type="EMBL" id="GMF47415.1"/>
    </source>
</evidence>
<dbReference type="AlphaFoldDB" id="A0A9W6XUP6"/>
<comment type="caution">
    <text evidence="2">The sequence shown here is derived from an EMBL/GenBank/DDBJ whole genome shotgun (WGS) entry which is preliminary data.</text>
</comment>
<feature type="compositionally biased region" description="Acidic residues" evidence="1">
    <location>
        <begin position="51"/>
        <end position="60"/>
    </location>
</feature>
<feature type="region of interest" description="Disordered" evidence="1">
    <location>
        <begin position="50"/>
        <end position="126"/>
    </location>
</feature>
<dbReference type="OrthoDB" id="126787at2759"/>
<evidence type="ECO:0000313" key="3">
    <source>
        <dbReference type="Proteomes" id="UP001165121"/>
    </source>
</evidence>
<feature type="compositionally biased region" description="Acidic residues" evidence="1">
    <location>
        <begin position="112"/>
        <end position="122"/>
    </location>
</feature>
<keyword evidence="3" id="KW-1185">Reference proteome</keyword>
<name>A0A9W6XUP6_9STRA</name>
<feature type="compositionally biased region" description="Basic residues" evidence="1">
    <location>
        <begin position="78"/>
        <end position="101"/>
    </location>
</feature>